<keyword evidence="3 5" id="KW-1133">Transmembrane helix</keyword>
<sequence>FSPCRMLPVWARLASTSTGLRACAPLASGGQRSRRQMSSSLPPGVAPFFQYASECNITVGLQSGMEAIHAMGLPWAGTIVVSGIVIRLATAPFHLQAEKLFAKRLHATNFFSQKILNLLSNKYCVKVAPNAAGTKLVLQTKDERIVKAADEYLATNVTAALHDQRLQASRITNLKMASVPVWILSSFALRNIISSDFHPSFPGGLWVEDLLLPDPYFVLPFAVGVMGFLNLWSQRKIYPALGNRSPVATKTYDAVLAFFTTLGVYIMTGLPACIPLFWLTVSVTGFAQAQLLRHPKVKKALGIQRLPTDSATPLRDLFLMRKK</sequence>
<dbReference type="GO" id="GO:0032977">
    <property type="term" value="F:membrane insertase activity"/>
    <property type="evidence" value="ECO:0007669"/>
    <property type="project" value="InterPro"/>
</dbReference>
<evidence type="ECO:0000256" key="4">
    <source>
        <dbReference type="ARBA" id="ARBA00023136"/>
    </source>
</evidence>
<dbReference type="GO" id="GO:0033617">
    <property type="term" value="P:mitochondrial respiratory chain complex IV assembly"/>
    <property type="evidence" value="ECO:0007669"/>
    <property type="project" value="TreeGrafter"/>
</dbReference>
<proteinExistence type="predicted"/>
<evidence type="ECO:0000256" key="2">
    <source>
        <dbReference type="ARBA" id="ARBA00022692"/>
    </source>
</evidence>
<dbReference type="GO" id="GO:0005743">
    <property type="term" value="C:mitochondrial inner membrane"/>
    <property type="evidence" value="ECO:0007669"/>
    <property type="project" value="TreeGrafter"/>
</dbReference>
<evidence type="ECO:0000256" key="3">
    <source>
        <dbReference type="ARBA" id="ARBA00022989"/>
    </source>
</evidence>
<feature type="transmembrane region" description="Helical" evidence="5">
    <location>
        <begin position="216"/>
        <end position="233"/>
    </location>
</feature>
<dbReference type="Proteomes" id="UP001432027">
    <property type="component" value="Unassembled WGS sequence"/>
</dbReference>
<accession>A0AAV5T9M8</accession>
<comment type="caution">
    <text evidence="6">The sequence shown here is derived from an EMBL/GenBank/DDBJ whole genome shotgun (WGS) entry which is preliminary data.</text>
</comment>
<organism evidence="6 7">
    <name type="scientific">Pristionchus entomophagus</name>
    <dbReference type="NCBI Taxonomy" id="358040"/>
    <lineage>
        <taxon>Eukaryota</taxon>
        <taxon>Metazoa</taxon>
        <taxon>Ecdysozoa</taxon>
        <taxon>Nematoda</taxon>
        <taxon>Chromadorea</taxon>
        <taxon>Rhabditida</taxon>
        <taxon>Rhabditina</taxon>
        <taxon>Diplogasteromorpha</taxon>
        <taxon>Diplogasteroidea</taxon>
        <taxon>Neodiplogasteridae</taxon>
        <taxon>Pristionchus</taxon>
    </lineage>
</organism>
<keyword evidence="7" id="KW-1185">Reference proteome</keyword>
<gene>
    <name evidence="6" type="ORF">PENTCL1PPCAC_13817</name>
</gene>
<evidence type="ECO:0000313" key="6">
    <source>
        <dbReference type="EMBL" id="GMS91642.1"/>
    </source>
</evidence>
<dbReference type="EMBL" id="BTSX01000004">
    <property type="protein sequence ID" value="GMS91642.1"/>
    <property type="molecule type" value="Genomic_DNA"/>
</dbReference>
<evidence type="ECO:0000256" key="1">
    <source>
        <dbReference type="ARBA" id="ARBA00004141"/>
    </source>
</evidence>
<evidence type="ECO:0000256" key="5">
    <source>
        <dbReference type="SAM" id="Phobius"/>
    </source>
</evidence>
<keyword evidence="2 5" id="KW-0812">Transmembrane</keyword>
<dbReference type="AlphaFoldDB" id="A0AAV5T9M8"/>
<dbReference type="InterPro" id="IPR001708">
    <property type="entry name" value="YidC/ALB3/OXA1/COX18"/>
</dbReference>
<reference evidence="6" key="1">
    <citation type="submission" date="2023-10" db="EMBL/GenBank/DDBJ databases">
        <title>Genome assembly of Pristionchus species.</title>
        <authorList>
            <person name="Yoshida K."/>
            <person name="Sommer R.J."/>
        </authorList>
    </citation>
    <scope>NUCLEOTIDE SEQUENCE</scope>
    <source>
        <strain evidence="6">RS0144</strain>
    </source>
</reference>
<dbReference type="GO" id="GO:0032979">
    <property type="term" value="P:protein insertion into mitochondrial inner membrane from matrix"/>
    <property type="evidence" value="ECO:0007669"/>
    <property type="project" value="TreeGrafter"/>
</dbReference>
<name>A0AAV5T9M8_9BILA</name>
<evidence type="ECO:0000313" key="7">
    <source>
        <dbReference type="Proteomes" id="UP001432027"/>
    </source>
</evidence>
<dbReference type="PANTHER" id="PTHR12428:SF65">
    <property type="entry name" value="CYTOCHROME C OXIDASE ASSEMBLY PROTEIN COX18, MITOCHONDRIAL"/>
    <property type="match status" value="1"/>
</dbReference>
<keyword evidence="4 5" id="KW-0472">Membrane</keyword>
<comment type="subcellular location">
    <subcellularLocation>
        <location evidence="1">Membrane</location>
        <topology evidence="1">Multi-pass membrane protein</topology>
    </subcellularLocation>
</comment>
<protein>
    <submittedName>
        <fullName evidence="6">Uncharacterized protein</fullName>
    </submittedName>
</protein>
<feature type="transmembrane region" description="Helical" evidence="5">
    <location>
        <begin position="254"/>
        <end position="278"/>
    </location>
</feature>
<feature type="non-terminal residue" evidence="6">
    <location>
        <position position="1"/>
    </location>
</feature>
<dbReference type="PANTHER" id="PTHR12428">
    <property type="entry name" value="OXA1"/>
    <property type="match status" value="1"/>
</dbReference>